<evidence type="ECO:0000256" key="3">
    <source>
        <dbReference type="ARBA" id="ARBA00022741"/>
    </source>
</evidence>
<dbReference type="FunFam" id="1.10.135.10:FF:000005">
    <property type="entry name" value="Glycocyamine kinase beta chain"/>
    <property type="match status" value="1"/>
</dbReference>
<evidence type="ECO:0000313" key="13">
    <source>
        <dbReference type="RefSeq" id="XP_031574861.1"/>
    </source>
</evidence>
<dbReference type="Pfam" id="PF02807">
    <property type="entry name" value="ATP-gua_PtransN"/>
    <property type="match status" value="1"/>
</dbReference>
<evidence type="ECO:0000256" key="2">
    <source>
        <dbReference type="ARBA" id="ARBA00022679"/>
    </source>
</evidence>
<keyword evidence="9" id="KW-0812">Transmembrane</keyword>
<dbReference type="PANTHER" id="PTHR11547">
    <property type="entry name" value="ARGININE OR CREATINE KINASE"/>
    <property type="match status" value="1"/>
</dbReference>
<dbReference type="InterPro" id="IPR022413">
    <property type="entry name" value="ATP-guanido_PTrfase_N"/>
</dbReference>
<dbReference type="AlphaFoldDB" id="A0A6P8J4A6"/>
<dbReference type="PROSITE" id="PS51510">
    <property type="entry name" value="PHOSPHAGEN_KINASE_C"/>
    <property type="match status" value="1"/>
</dbReference>
<dbReference type="InterPro" id="IPR022415">
    <property type="entry name" value="ATP-guanido_PTrfase_AS"/>
</dbReference>
<keyword evidence="3 7" id="KW-0547">Nucleotide-binding</keyword>
<feature type="binding site" evidence="7">
    <location>
        <begin position="340"/>
        <end position="344"/>
    </location>
    <ligand>
        <name>ATP</name>
        <dbReference type="ChEBI" id="CHEBI:30616"/>
    </ligand>
</feature>
<feature type="binding site" evidence="7">
    <location>
        <begin position="368"/>
        <end position="373"/>
    </location>
    <ligand>
        <name>ATP</name>
        <dbReference type="ChEBI" id="CHEBI:30616"/>
    </ligand>
</feature>
<dbReference type="InParanoid" id="A0A6P8J4A6"/>
<dbReference type="Pfam" id="PF00217">
    <property type="entry name" value="ATP-gua_Ptrans"/>
    <property type="match status" value="1"/>
</dbReference>
<dbReference type="SUPFAM" id="SSF55931">
    <property type="entry name" value="Glutamine synthetase/guanido kinase"/>
    <property type="match status" value="1"/>
</dbReference>
<evidence type="ECO:0000256" key="9">
    <source>
        <dbReference type="SAM" id="Phobius"/>
    </source>
</evidence>
<keyword evidence="4 7" id="KW-0418">Kinase</keyword>
<reference evidence="13" key="1">
    <citation type="submission" date="2025-08" db="UniProtKB">
        <authorList>
            <consortium name="RefSeq"/>
        </authorList>
    </citation>
    <scope>IDENTIFICATION</scope>
    <source>
        <tissue evidence="13">Tentacle</tissue>
    </source>
</reference>
<dbReference type="RefSeq" id="XP_031574861.1">
    <property type="nucleotide sequence ID" value="XM_031719001.1"/>
</dbReference>
<keyword evidence="9" id="KW-0472">Membrane</keyword>
<dbReference type="GO" id="GO:0005739">
    <property type="term" value="C:mitochondrion"/>
    <property type="evidence" value="ECO:0007669"/>
    <property type="project" value="TreeGrafter"/>
</dbReference>
<dbReference type="GeneID" id="116308547"/>
<keyword evidence="2 7" id="KW-0808">Transferase</keyword>
<dbReference type="Gene3D" id="1.10.135.10">
    <property type="entry name" value="ATP:guanido phosphotransferase, N-terminal domain"/>
    <property type="match status" value="1"/>
</dbReference>
<feature type="binding site" evidence="7">
    <location>
        <begin position="176"/>
        <end position="180"/>
    </location>
    <ligand>
        <name>ATP</name>
        <dbReference type="ChEBI" id="CHEBI:30616"/>
    </ligand>
</feature>
<dbReference type="GO" id="GO:0046314">
    <property type="term" value="P:phosphocreatine biosynthetic process"/>
    <property type="evidence" value="ECO:0007669"/>
    <property type="project" value="InterPro"/>
</dbReference>
<dbReference type="InterPro" id="IPR014746">
    <property type="entry name" value="Gln_synth/guanido_kin_cat_dom"/>
</dbReference>
<dbReference type="PROSITE" id="PS00112">
    <property type="entry name" value="PHOSPHAGEN_KINASE"/>
    <property type="match status" value="1"/>
</dbReference>
<gene>
    <name evidence="13" type="primary">LOC116308547</name>
</gene>
<evidence type="ECO:0000259" key="10">
    <source>
        <dbReference type="PROSITE" id="PS51509"/>
    </source>
</evidence>
<comment type="similarity">
    <text evidence="1 6 8">Belongs to the ATP:guanido phosphotransferase family.</text>
</comment>
<dbReference type="PANTHER" id="PTHR11547:SF57">
    <property type="entry name" value="PHOSPHAGEN KINASE C-TERMINAL DOMAIN-CONTAINING PROTEIN"/>
    <property type="match status" value="1"/>
</dbReference>
<keyword evidence="12" id="KW-1185">Reference proteome</keyword>
<name>A0A6P8J4A6_ACTTE</name>
<evidence type="ECO:0000313" key="12">
    <source>
        <dbReference type="Proteomes" id="UP000515163"/>
    </source>
</evidence>
<dbReference type="InterPro" id="IPR022414">
    <property type="entry name" value="ATP-guanido_PTrfase_cat"/>
</dbReference>
<feature type="domain" description="Phosphagen kinase C-terminal" evidence="11">
    <location>
        <begin position="173"/>
        <end position="415"/>
    </location>
</feature>
<proteinExistence type="inferred from homology"/>
<dbReference type="GO" id="GO:0004111">
    <property type="term" value="F:creatine kinase activity"/>
    <property type="evidence" value="ECO:0007669"/>
    <property type="project" value="InterPro"/>
</dbReference>
<accession>A0A6P8J4A6</accession>
<feature type="transmembrane region" description="Helical" evidence="9">
    <location>
        <begin position="33"/>
        <end position="50"/>
    </location>
</feature>
<evidence type="ECO:0000256" key="5">
    <source>
        <dbReference type="ARBA" id="ARBA00022840"/>
    </source>
</evidence>
<evidence type="ECO:0000256" key="4">
    <source>
        <dbReference type="ARBA" id="ARBA00022777"/>
    </source>
</evidence>
<dbReference type="InterPro" id="IPR000749">
    <property type="entry name" value="ATP-guanido_PTrfase"/>
</dbReference>
<dbReference type="FunFam" id="3.30.590.10:FF:000002">
    <property type="entry name" value="Creatine kinase S-type, mitochondrial"/>
    <property type="match status" value="1"/>
</dbReference>
<dbReference type="Proteomes" id="UP000515163">
    <property type="component" value="Unplaced"/>
</dbReference>
<evidence type="ECO:0000256" key="6">
    <source>
        <dbReference type="PROSITE-ProRule" id="PRU00842"/>
    </source>
</evidence>
<evidence type="ECO:0000256" key="8">
    <source>
        <dbReference type="RuleBase" id="RU000505"/>
    </source>
</evidence>
<keyword evidence="9" id="KW-1133">Transmembrane helix</keyword>
<sequence>MADLLKNICTPDVWEEAKECLELLINRLKDRRITAAGGAIATVVLLLYAGRRARSKYEYIPKEDALANYPSLWNHSNLMAKHLTPDLYVKLINRKTRNGFTLDQAIQTGVDNPHHPHICSVGIVAGDEESYHVFAELFDRIIEERHNGYKKTSAHVSDMDPAKLKHGKLDENFVISCRIRACRSLKGFRLPSFCSRRERRAIESILKNVLGTMKGDMEGHYYAISSLTAEDRSLLITEGTLFDKPTSPLFTSSGLSRDWPDARGIWYTKGKCFTVRVNEEDHIKIIAMETGGDMEKLYERFYLGLKEIEKSVEGSGVSFMRNKHLGNITTCPSNLGTGLRVSALVRLPNLGKDPKFPAILSDLRLQKRGSEGSVSPVKDNIFEISNADRLGHTEVELVQKVIDGVSLLVQMEKRLQHGQQITDLMAYKL</sequence>
<protein>
    <submittedName>
        <fullName evidence="13">Creatine kinase B-type-like</fullName>
    </submittedName>
</protein>
<dbReference type="OrthoDB" id="430219at2759"/>
<evidence type="ECO:0000259" key="11">
    <source>
        <dbReference type="PROSITE" id="PS51510"/>
    </source>
</evidence>
<dbReference type="Gene3D" id="3.30.590.10">
    <property type="entry name" value="Glutamine synthetase/guanido kinase, catalytic domain"/>
    <property type="match status" value="1"/>
</dbReference>
<dbReference type="SUPFAM" id="SSF48034">
    <property type="entry name" value="Guanido kinase N-terminal domain"/>
    <property type="match status" value="1"/>
</dbReference>
<organism evidence="12 13">
    <name type="scientific">Actinia tenebrosa</name>
    <name type="common">Australian red waratah sea anemone</name>
    <dbReference type="NCBI Taxonomy" id="6105"/>
    <lineage>
        <taxon>Eukaryota</taxon>
        <taxon>Metazoa</taxon>
        <taxon>Cnidaria</taxon>
        <taxon>Anthozoa</taxon>
        <taxon>Hexacorallia</taxon>
        <taxon>Actiniaria</taxon>
        <taxon>Actiniidae</taxon>
        <taxon>Actinia</taxon>
    </lineage>
</organism>
<dbReference type="InterPro" id="IPR036802">
    <property type="entry name" value="ATP-guanido_PTrfase_N_sf"/>
</dbReference>
<dbReference type="PROSITE" id="PS51509">
    <property type="entry name" value="PHOSPHAGEN_KINASE_N"/>
    <property type="match status" value="1"/>
</dbReference>
<feature type="domain" description="Phosphagen kinase N-terminal" evidence="10">
    <location>
        <begin position="61"/>
        <end position="147"/>
    </location>
</feature>
<dbReference type="GO" id="GO:0005524">
    <property type="term" value="F:ATP binding"/>
    <property type="evidence" value="ECO:0007669"/>
    <property type="project" value="UniProtKB-UniRule"/>
</dbReference>
<comment type="caution">
    <text evidence="7">Lacks conserved residue(s) required for the propagation of feature annotation.</text>
</comment>
<evidence type="ECO:0000256" key="1">
    <source>
        <dbReference type="ARBA" id="ARBA00006798"/>
    </source>
</evidence>
<keyword evidence="5 7" id="KW-0067">ATP-binding</keyword>
<evidence type="ECO:0000256" key="7">
    <source>
        <dbReference type="PROSITE-ProRule" id="PRU00843"/>
    </source>
</evidence>
<dbReference type="KEGG" id="aten:116308547"/>